<evidence type="ECO:0000313" key="3">
    <source>
        <dbReference type="Proteomes" id="UP001175211"/>
    </source>
</evidence>
<dbReference type="RefSeq" id="XP_060326240.1">
    <property type="nucleotide sequence ID" value="XM_060480354.1"/>
</dbReference>
<proteinExistence type="predicted"/>
<feature type="transmembrane region" description="Helical" evidence="1">
    <location>
        <begin position="176"/>
        <end position="195"/>
    </location>
</feature>
<feature type="transmembrane region" description="Helical" evidence="1">
    <location>
        <begin position="201"/>
        <end position="220"/>
    </location>
</feature>
<dbReference type="Proteomes" id="UP001175211">
    <property type="component" value="Unassembled WGS sequence"/>
</dbReference>
<keyword evidence="1" id="KW-0472">Membrane</keyword>
<organism evidence="2 3">
    <name type="scientific">Armillaria tabescens</name>
    <name type="common">Ringless honey mushroom</name>
    <name type="synonym">Agaricus tabescens</name>
    <dbReference type="NCBI Taxonomy" id="1929756"/>
    <lineage>
        <taxon>Eukaryota</taxon>
        <taxon>Fungi</taxon>
        <taxon>Dikarya</taxon>
        <taxon>Basidiomycota</taxon>
        <taxon>Agaricomycotina</taxon>
        <taxon>Agaricomycetes</taxon>
        <taxon>Agaricomycetidae</taxon>
        <taxon>Agaricales</taxon>
        <taxon>Marasmiineae</taxon>
        <taxon>Physalacriaceae</taxon>
        <taxon>Desarmillaria</taxon>
    </lineage>
</organism>
<keyword evidence="3" id="KW-1185">Reference proteome</keyword>
<protein>
    <submittedName>
        <fullName evidence="2">Uncharacterized protein</fullName>
    </submittedName>
</protein>
<name>A0AA39JTW1_ARMTA</name>
<evidence type="ECO:0000313" key="2">
    <source>
        <dbReference type="EMBL" id="KAK0447825.1"/>
    </source>
</evidence>
<gene>
    <name evidence="2" type="ORF">EV420DRAFT_1751041</name>
</gene>
<dbReference type="AlphaFoldDB" id="A0AA39JTW1"/>
<comment type="caution">
    <text evidence="2">The sequence shown here is derived from an EMBL/GenBank/DDBJ whole genome shotgun (WGS) entry which is preliminary data.</text>
</comment>
<reference evidence="2" key="1">
    <citation type="submission" date="2023-06" db="EMBL/GenBank/DDBJ databases">
        <authorList>
            <consortium name="Lawrence Berkeley National Laboratory"/>
            <person name="Ahrendt S."/>
            <person name="Sahu N."/>
            <person name="Indic B."/>
            <person name="Wong-Bajracharya J."/>
            <person name="Merenyi Z."/>
            <person name="Ke H.-M."/>
            <person name="Monk M."/>
            <person name="Kocsube S."/>
            <person name="Drula E."/>
            <person name="Lipzen A."/>
            <person name="Balint B."/>
            <person name="Henrissat B."/>
            <person name="Andreopoulos B."/>
            <person name="Martin F.M."/>
            <person name="Harder C.B."/>
            <person name="Rigling D."/>
            <person name="Ford K.L."/>
            <person name="Foster G.D."/>
            <person name="Pangilinan J."/>
            <person name="Papanicolaou A."/>
            <person name="Barry K."/>
            <person name="LaButti K."/>
            <person name="Viragh M."/>
            <person name="Koriabine M."/>
            <person name="Yan M."/>
            <person name="Riley R."/>
            <person name="Champramary S."/>
            <person name="Plett K.L."/>
            <person name="Tsai I.J."/>
            <person name="Slot J."/>
            <person name="Sipos G."/>
            <person name="Plett J."/>
            <person name="Nagy L.G."/>
            <person name="Grigoriev I.V."/>
        </authorList>
    </citation>
    <scope>NUCLEOTIDE SEQUENCE</scope>
    <source>
        <strain evidence="2">CCBAS 213</strain>
    </source>
</reference>
<dbReference type="EMBL" id="JAUEPS010000043">
    <property type="protein sequence ID" value="KAK0447825.1"/>
    <property type="molecule type" value="Genomic_DNA"/>
</dbReference>
<dbReference type="GeneID" id="85363902"/>
<keyword evidence="1" id="KW-0812">Transmembrane</keyword>
<accession>A0AA39JTW1</accession>
<sequence>MTSSPTSSDTHLDGIDRPFYEAPFQNTITSGTGWDKTLRKILHSKYAMQYSSYKEIVSAYAEILELFEASNSNLVGSHYRSYLKQILSTAEIFVQYSKWYQEALPLGQLSNDIQQPVWNGRDISEFDANMRRQSKNMSSKIETEISLFRDLTGLEQRYKEFDNRRLLGFITRVSKIMAEISIAIFVCMTVLAVALPWHWKFIISEAVFALAIGAVPYLGFDVSKRMQRFGFAVQNLYMHYFLFIWGWNDLRAFLTYIAESDGPVSGLKVVSEFLRAFQNSFCGGEDELQLLQVRISASLAYGTKEDP</sequence>
<evidence type="ECO:0000256" key="1">
    <source>
        <dbReference type="SAM" id="Phobius"/>
    </source>
</evidence>
<keyword evidence="1" id="KW-1133">Transmembrane helix</keyword>